<dbReference type="EMBL" id="DQVE01000049">
    <property type="protein sequence ID" value="HIP98646.1"/>
    <property type="molecule type" value="Genomic_DNA"/>
</dbReference>
<dbReference type="InterPro" id="IPR018260">
    <property type="entry name" value="Ribosomal_uL22_CS"/>
</dbReference>
<evidence type="ECO:0000256" key="9">
    <source>
        <dbReference type="RuleBase" id="RU004006"/>
    </source>
</evidence>
<evidence type="ECO:0000256" key="10">
    <source>
        <dbReference type="RuleBase" id="RU004008"/>
    </source>
</evidence>
<dbReference type="InterPro" id="IPR047867">
    <property type="entry name" value="Ribosomal_uL22_bac/org-type"/>
</dbReference>
<dbReference type="PANTHER" id="PTHR13501:SF8">
    <property type="entry name" value="LARGE RIBOSOMAL SUBUNIT PROTEIN UL22M"/>
    <property type="match status" value="1"/>
</dbReference>
<evidence type="ECO:0000256" key="6">
    <source>
        <dbReference type="ARBA" id="ARBA00035207"/>
    </source>
</evidence>
<accession>A0A9D0YPL1</accession>
<evidence type="ECO:0000256" key="4">
    <source>
        <dbReference type="ARBA" id="ARBA00022980"/>
    </source>
</evidence>
<dbReference type="Pfam" id="PF00237">
    <property type="entry name" value="Ribosomal_L22"/>
    <property type="match status" value="1"/>
</dbReference>
<evidence type="ECO:0000256" key="8">
    <source>
        <dbReference type="RuleBase" id="RU004005"/>
    </source>
</evidence>
<dbReference type="AlphaFoldDB" id="A0A9D0YPL1"/>
<comment type="similarity">
    <text evidence="1 7 8">Belongs to the universal ribosomal protein uL22 family.</text>
</comment>
<dbReference type="InterPro" id="IPR005727">
    <property type="entry name" value="Ribosomal_uL22_bac/chlpt-type"/>
</dbReference>
<evidence type="ECO:0000256" key="3">
    <source>
        <dbReference type="ARBA" id="ARBA00022884"/>
    </source>
</evidence>
<evidence type="ECO:0000256" key="1">
    <source>
        <dbReference type="ARBA" id="ARBA00009451"/>
    </source>
</evidence>
<dbReference type="Gene3D" id="3.90.470.10">
    <property type="entry name" value="Ribosomal protein L22/L17"/>
    <property type="match status" value="1"/>
</dbReference>
<dbReference type="SUPFAM" id="SSF54843">
    <property type="entry name" value="Ribosomal protein L22"/>
    <property type="match status" value="1"/>
</dbReference>
<evidence type="ECO:0000256" key="7">
    <source>
        <dbReference type="HAMAP-Rule" id="MF_01331"/>
    </source>
</evidence>
<dbReference type="InterPro" id="IPR036394">
    <property type="entry name" value="Ribosomal_uL22_sf"/>
</dbReference>
<proteinExistence type="inferred from homology"/>
<evidence type="ECO:0000313" key="12">
    <source>
        <dbReference type="Proteomes" id="UP000606463"/>
    </source>
</evidence>
<evidence type="ECO:0000256" key="5">
    <source>
        <dbReference type="ARBA" id="ARBA00023274"/>
    </source>
</evidence>
<keyword evidence="2 7" id="KW-0699">rRNA-binding</keyword>
<dbReference type="GO" id="GO:0022625">
    <property type="term" value="C:cytosolic large ribosomal subunit"/>
    <property type="evidence" value="ECO:0007669"/>
    <property type="project" value="TreeGrafter"/>
</dbReference>
<comment type="function">
    <text evidence="7">The globular domain of the protein is located near the polypeptide exit tunnel on the outside of the subunit, while an extended beta-hairpin is found that lines the wall of the exit tunnel in the center of the 70S ribosome.</text>
</comment>
<comment type="caution">
    <text evidence="11">The sequence shown here is derived from an EMBL/GenBank/DDBJ whole genome shotgun (WGS) entry which is preliminary data.</text>
</comment>
<keyword evidence="5 7" id="KW-0687">Ribonucleoprotein</keyword>
<name>A0A9D0YPL1_AQUAO</name>
<dbReference type="PROSITE" id="PS00464">
    <property type="entry name" value="RIBOSOMAL_L22"/>
    <property type="match status" value="1"/>
</dbReference>
<gene>
    <name evidence="7" type="primary">rplV</name>
    <name evidence="11" type="ORF">EYH37_04715</name>
</gene>
<protein>
    <recommendedName>
        <fullName evidence="6 7">Large ribosomal subunit protein uL22</fullName>
    </recommendedName>
</protein>
<dbReference type="GO" id="GO:0003735">
    <property type="term" value="F:structural constituent of ribosome"/>
    <property type="evidence" value="ECO:0007669"/>
    <property type="project" value="InterPro"/>
</dbReference>
<dbReference type="NCBIfam" id="TIGR01044">
    <property type="entry name" value="rplV_bact"/>
    <property type="match status" value="1"/>
</dbReference>
<sequence>MARRPRNIGGTGEKEARAILRYAHISDTKARQVLRMIKGMPVAEALYQLKFTNKRAARIVEKLLKSAISNAEQKGLDVEKLYVKNALADRGPILKKWMPRAYGRATPLRKRLSHITIILEQREEA</sequence>
<dbReference type="GO" id="GO:0006412">
    <property type="term" value="P:translation"/>
    <property type="evidence" value="ECO:0007669"/>
    <property type="project" value="UniProtKB-UniRule"/>
</dbReference>
<evidence type="ECO:0000256" key="2">
    <source>
        <dbReference type="ARBA" id="ARBA00022730"/>
    </source>
</evidence>
<comment type="function">
    <text evidence="7 10">This protein binds specifically to 23S rRNA; its binding is stimulated by other ribosomal proteins, e.g., L4, L17, and L20. It is important during the early stages of 50S assembly. It makes multiple contacts with different domains of the 23S rRNA in the assembled 50S subunit and ribosome.</text>
</comment>
<keyword evidence="3 7" id="KW-0694">RNA-binding</keyword>
<dbReference type="GO" id="GO:0019843">
    <property type="term" value="F:rRNA binding"/>
    <property type="evidence" value="ECO:0007669"/>
    <property type="project" value="UniProtKB-UniRule"/>
</dbReference>
<evidence type="ECO:0000313" key="11">
    <source>
        <dbReference type="EMBL" id="HIP98646.1"/>
    </source>
</evidence>
<dbReference type="Proteomes" id="UP000606463">
    <property type="component" value="Unassembled WGS sequence"/>
</dbReference>
<organism evidence="11 12">
    <name type="scientific">Aquifex aeolicus</name>
    <dbReference type="NCBI Taxonomy" id="63363"/>
    <lineage>
        <taxon>Bacteria</taxon>
        <taxon>Pseudomonadati</taxon>
        <taxon>Aquificota</taxon>
        <taxon>Aquificia</taxon>
        <taxon>Aquificales</taxon>
        <taxon>Aquificaceae</taxon>
        <taxon>Aquifex</taxon>
    </lineage>
</organism>
<comment type="subunit">
    <text evidence="7 9">Part of the 50S ribosomal subunit.</text>
</comment>
<dbReference type="CDD" id="cd00336">
    <property type="entry name" value="Ribosomal_L22"/>
    <property type="match status" value="1"/>
</dbReference>
<reference evidence="11" key="1">
    <citation type="journal article" date="2020" name="ISME J.">
        <title>Gammaproteobacteria mediating utilization of methyl-, sulfur- and petroleum organic compounds in deep ocean hydrothermal plumes.</title>
        <authorList>
            <person name="Zhou Z."/>
            <person name="Liu Y."/>
            <person name="Pan J."/>
            <person name="Cron B.R."/>
            <person name="Toner B.M."/>
            <person name="Anantharaman K."/>
            <person name="Breier J.A."/>
            <person name="Dick G.J."/>
            <person name="Li M."/>
        </authorList>
    </citation>
    <scope>NUCLEOTIDE SEQUENCE</scope>
    <source>
        <strain evidence="11">SZUA-1501</strain>
    </source>
</reference>
<keyword evidence="4 7" id="KW-0689">Ribosomal protein</keyword>
<dbReference type="PANTHER" id="PTHR13501">
    <property type="entry name" value="CHLOROPLAST 50S RIBOSOMAL PROTEIN L22-RELATED"/>
    <property type="match status" value="1"/>
</dbReference>
<dbReference type="HAMAP" id="MF_01331_B">
    <property type="entry name" value="Ribosomal_uL22_B"/>
    <property type="match status" value="1"/>
</dbReference>
<dbReference type="InterPro" id="IPR001063">
    <property type="entry name" value="Ribosomal_uL22"/>
</dbReference>